<gene>
    <name evidence="1" type="ORF">DSM109990_01384</name>
</gene>
<organism evidence="1 2">
    <name type="scientific">Sulfitobacter dubius</name>
    <dbReference type="NCBI Taxonomy" id="218673"/>
    <lineage>
        <taxon>Bacteria</taxon>
        <taxon>Pseudomonadati</taxon>
        <taxon>Pseudomonadota</taxon>
        <taxon>Alphaproteobacteria</taxon>
        <taxon>Rhodobacterales</taxon>
        <taxon>Roseobacteraceae</taxon>
        <taxon>Sulfitobacter</taxon>
    </lineage>
</organism>
<dbReference type="EMBL" id="CP085144">
    <property type="protein sequence ID" value="UOA14578.1"/>
    <property type="molecule type" value="Genomic_DNA"/>
</dbReference>
<sequence length="41" mass="4904">MPPAKTDPNFCAQITYFARWFWIEFTEGFEVRGFTQSVVRE</sequence>
<dbReference type="Proteomes" id="UP000831019">
    <property type="component" value="Chromosome"/>
</dbReference>
<protein>
    <submittedName>
        <fullName evidence="1">Uncharacterized protein</fullName>
    </submittedName>
</protein>
<evidence type="ECO:0000313" key="1">
    <source>
        <dbReference type="EMBL" id="UOA14578.1"/>
    </source>
</evidence>
<proteinExistence type="predicted"/>
<evidence type="ECO:0000313" key="2">
    <source>
        <dbReference type="Proteomes" id="UP000831019"/>
    </source>
</evidence>
<reference evidence="2" key="1">
    <citation type="journal article" date="2022" name="Microorganisms">
        <title>Beyond the ABCs#Discovery of Three New Plasmid Types in Rhodobacterales (RepQ, RepY, RepW).</title>
        <authorList>
            <person name="Freese H.M."/>
            <person name="Ringel V."/>
            <person name="Overmann J."/>
            <person name="Petersen J."/>
        </authorList>
    </citation>
    <scope>NUCLEOTIDE SEQUENCE [LARGE SCALE GENOMIC DNA]</scope>
    <source>
        <strain evidence="2">DSM 109990</strain>
    </source>
</reference>
<keyword evidence="2" id="KW-1185">Reference proteome</keyword>
<accession>A0ABY3ZJ46</accession>
<name>A0ABY3ZJ46_9RHOB</name>